<feature type="transmembrane region" description="Helical" evidence="8">
    <location>
        <begin position="148"/>
        <end position="174"/>
    </location>
</feature>
<dbReference type="EMBL" id="OCNJ01000005">
    <property type="protein sequence ID" value="SOD96404.1"/>
    <property type="molecule type" value="Genomic_DNA"/>
</dbReference>
<evidence type="ECO:0000256" key="3">
    <source>
        <dbReference type="ARBA" id="ARBA00007556"/>
    </source>
</evidence>
<name>A0A286GN39_9PROT</name>
<keyword evidence="8" id="KW-1003">Cell membrane</keyword>
<dbReference type="PANTHER" id="PTHR30188">
    <property type="entry name" value="ABC TRANSPORTER PERMEASE PROTEIN-RELATED"/>
    <property type="match status" value="1"/>
</dbReference>
<evidence type="ECO:0000256" key="1">
    <source>
        <dbReference type="ARBA" id="ARBA00003787"/>
    </source>
</evidence>
<dbReference type="Pfam" id="PF02405">
    <property type="entry name" value="MlaE"/>
    <property type="match status" value="1"/>
</dbReference>
<keyword evidence="10" id="KW-1185">Reference proteome</keyword>
<gene>
    <name evidence="9" type="ORF">SAMN05421508_105308</name>
</gene>
<dbReference type="Proteomes" id="UP000219621">
    <property type="component" value="Unassembled WGS sequence"/>
</dbReference>
<dbReference type="InterPro" id="IPR003453">
    <property type="entry name" value="ABC_MlaE_roteobac"/>
</dbReference>
<keyword evidence="8" id="KW-0997">Cell inner membrane</keyword>
<dbReference type="InterPro" id="IPR030802">
    <property type="entry name" value="Permease_MalE"/>
</dbReference>
<evidence type="ECO:0000256" key="6">
    <source>
        <dbReference type="ARBA" id="ARBA00022989"/>
    </source>
</evidence>
<dbReference type="GO" id="GO:0005548">
    <property type="term" value="F:phospholipid transporter activity"/>
    <property type="evidence" value="ECO:0007669"/>
    <property type="project" value="TreeGrafter"/>
</dbReference>
<evidence type="ECO:0000256" key="7">
    <source>
        <dbReference type="ARBA" id="ARBA00023136"/>
    </source>
</evidence>
<comment type="subcellular location">
    <subcellularLocation>
        <location evidence="8">Cell inner membrane</location>
        <topology evidence="8">Multi-pass membrane protein</topology>
    </subcellularLocation>
    <subcellularLocation>
        <location evidence="2">Membrane</location>
        <topology evidence="2">Multi-pass membrane protein</topology>
    </subcellularLocation>
</comment>
<accession>A0A286GN39</accession>
<keyword evidence="4" id="KW-0813">Transport</keyword>
<comment type="function">
    <text evidence="1">Could be part of an ABC transporter complex.</text>
</comment>
<dbReference type="AlphaFoldDB" id="A0A286GN39"/>
<keyword evidence="7 8" id="KW-0472">Membrane</keyword>
<feature type="transmembrane region" description="Helical" evidence="8">
    <location>
        <begin position="20"/>
        <end position="41"/>
    </location>
</feature>
<protein>
    <submittedName>
        <fullName evidence="9">Phospholipid/cholesterol/gamma-HCH transport system permease protein</fullName>
    </submittedName>
</protein>
<dbReference type="NCBIfam" id="TIGR00056">
    <property type="entry name" value="MlaE family lipid ABC transporter permease subunit"/>
    <property type="match status" value="1"/>
</dbReference>
<dbReference type="PANTHER" id="PTHR30188:SF4">
    <property type="entry name" value="PROTEIN TRIGALACTOSYLDIACYLGLYCEROL 1, CHLOROPLASTIC"/>
    <property type="match status" value="1"/>
</dbReference>
<dbReference type="GO" id="GO:0043190">
    <property type="term" value="C:ATP-binding cassette (ABC) transporter complex"/>
    <property type="evidence" value="ECO:0007669"/>
    <property type="project" value="InterPro"/>
</dbReference>
<keyword evidence="5 8" id="KW-0812">Transmembrane</keyword>
<feature type="transmembrane region" description="Helical" evidence="8">
    <location>
        <begin position="195"/>
        <end position="216"/>
    </location>
</feature>
<evidence type="ECO:0000313" key="9">
    <source>
        <dbReference type="EMBL" id="SOD96404.1"/>
    </source>
</evidence>
<feature type="transmembrane region" description="Helical" evidence="8">
    <location>
        <begin position="236"/>
        <end position="257"/>
    </location>
</feature>
<evidence type="ECO:0000256" key="8">
    <source>
        <dbReference type="RuleBase" id="RU362044"/>
    </source>
</evidence>
<evidence type="ECO:0000256" key="2">
    <source>
        <dbReference type="ARBA" id="ARBA00004141"/>
    </source>
</evidence>
<proteinExistence type="inferred from homology"/>
<keyword evidence="6 8" id="KW-1133">Transmembrane helix</keyword>
<evidence type="ECO:0000256" key="5">
    <source>
        <dbReference type="ARBA" id="ARBA00022692"/>
    </source>
</evidence>
<evidence type="ECO:0000313" key="10">
    <source>
        <dbReference type="Proteomes" id="UP000219621"/>
    </source>
</evidence>
<sequence length="259" mass="27915">MNLNFLAIIGRMVLSFLRHAGRLSTFTVVSLLHCFTPPFFLRNIGRQMVEIGYYSLPVVGLTAIFSGMVLALQSHTGFARFSAEGAVATVVVLSMTRELGPVLAGLMVAGRIGASMAAEIGTMRVTEQIDALTTLETNPYKYLVAPRLWAATLMLPLLVLVADVIGVFGGYLVGTYKLGFNPTNYVKRTLDYLEFVDVFSGLVKAAVFGFLIALIGCYNGYMSKGGAQGVGQATRNAVVGASILILTANYIITELFFSR</sequence>
<organism evidence="9 10">
    <name type="scientific">Caenispirillum bisanense</name>
    <dbReference type="NCBI Taxonomy" id="414052"/>
    <lineage>
        <taxon>Bacteria</taxon>
        <taxon>Pseudomonadati</taxon>
        <taxon>Pseudomonadota</taxon>
        <taxon>Alphaproteobacteria</taxon>
        <taxon>Rhodospirillales</taxon>
        <taxon>Novispirillaceae</taxon>
        <taxon>Caenispirillum</taxon>
    </lineage>
</organism>
<evidence type="ECO:0000256" key="4">
    <source>
        <dbReference type="ARBA" id="ARBA00022448"/>
    </source>
</evidence>
<dbReference type="RefSeq" id="WP_176525157.1">
    <property type="nucleotide sequence ID" value="NZ_OCNJ01000005.1"/>
</dbReference>
<comment type="similarity">
    <text evidence="3 8">Belongs to the MlaE permease family.</text>
</comment>
<feature type="transmembrane region" description="Helical" evidence="8">
    <location>
        <begin position="53"/>
        <end position="72"/>
    </location>
</feature>
<reference evidence="9 10" key="1">
    <citation type="submission" date="2017-09" db="EMBL/GenBank/DDBJ databases">
        <authorList>
            <person name="Ehlers B."/>
            <person name="Leendertz F.H."/>
        </authorList>
    </citation>
    <scope>NUCLEOTIDE SEQUENCE [LARGE SCALE GENOMIC DNA]</scope>
    <source>
        <strain evidence="9 10">USBA 140</strain>
    </source>
</reference>